<proteinExistence type="predicted"/>
<keyword evidence="1" id="KW-0812">Transmembrane</keyword>
<gene>
    <name evidence="2" type="ORF">LCGC14_2842860</name>
</gene>
<reference evidence="2" key="1">
    <citation type="journal article" date="2015" name="Nature">
        <title>Complex archaea that bridge the gap between prokaryotes and eukaryotes.</title>
        <authorList>
            <person name="Spang A."/>
            <person name="Saw J.H."/>
            <person name="Jorgensen S.L."/>
            <person name="Zaremba-Niedzwiedzka K."/>
            <person name="Martijn J."/>
            <person name="Lind A.E."/>
            <person name="van Eijk R."/>
            <person name="Schleper C."/>
            <person name="Guy L."/>
            <person name="Ettema T.J."/>
        </authorList>
    </citation>
    <scope>NUCLEOTIDE SEQUENCE</scope>
</reference>
<feature type="transmembrane region" description="Helical" evidence="1">
    <location>
        <begin position="6"/>
        <end position="24"/>
    </location>
</feature>
<accession>A0A0F8YXE8</accession>
<keyword evidence="1" id="KW-1133">Transmembrane helix</keyword>
<sequence>MKVLVWIDMGLAIWFALLFCTSLLKTSKGSKYEYRIWRGFNNLGWRIAYGCVAMLMIFLSINLLYEYYL</sequence>
<evidence type="ECO:0000313" key="2">
    <source>
        <dbReference type="EMBL" id="KKK78505.1"/>
    </source>
</evidence>
<dbReference type="EMBL" id="LAZR01054462">
    <property type="protein sequence ID" value="KKK78505.1"/>
    <property type="molecule type" value="Genomic_DNA"/>
</dbReference>
<feature type="transmembrane region" description="Helical" evidence="1">
    <location>
        <begin position="45"/>
        <end position="65"/>
    </location>
</feature>
<protein>
    <submittedName>
        <fullName evidence="2">Uncharacterized protein</fullName>
    </submittedName>
</protein>
<dbReference type="AlphaFoldDB" id="A0A0F8YXE8"/>
<name>A0A0F8YXE8_9ZZZZ</name>
<keyword evidence="1" id="KW-0472">Membrane</keyword>
<comment type="caution">
    <text evidence="2">The sequence shown here is derived from an EMBL/GenBank/DDBJ whole genome shotgun (WGS) entry which is preliminary data.</text>
</comment>
<evidence type="ECO:0000256" key="1">
    <source>
        <dbReference type="SAM" id="Phobius"/>
    </source>
</evidence>
<organism evidence="2">
    <name type="scientific">marine sediment metagenome</name>
    <dbReference type="NCBI Taxonomy" id="412755"/>
    <lineage>
        <taxon>unclassified sequences</taxon>
        <taxon>metagenomes</taxon>
        <taxon>ecological metagenomes</taxon>
    </lineage>
</organism>